<dbReference type="Pfam" id="PF03009">
    <property type="entry name" value="GDPD"/>
    <property type="match status" value="1"/>
</dbReference>
<feature type="chain" id="PRO_5046928661" description="GP-PDE domain-containing protein" evidence="2">
    <location>
        <begin position="34"/>
        <end position="335"/>
    </location>
</feature>
<dbReference type="PANTHER" id="PTHR46211">
    <property type="entry name" value="GLYCEROPHOSPHORYL DIESTER PHOSPHODIESTERASE"/>
    <property type="match status" value="1"/>
</dbReference>
<dbReference type="InterPro" id="IPR017946">
    <property type="entry name" value="PLC-like_Pdiesterase_TIM-brl"/>
</dbReference>
<dbReference type="PANTHER" id="PTHR46211:SF14">
    <property type="entry name" value="GLYCEROPHOSPHODIESTER PHOSPHODIESTERASE"/>
    <property type="match status" value="1"/>
</dbReference>
<name>A0ABQ4GV35_9ACTN</name>
<evidence type="ECO:0000313" key="5">
    <source>
        <dbReference type="Proteomes" id="UP000660454"/>
    </source>
</evidence>
<evidence type="ECO:0000256" key="1">
    <source>
        <dbReference type="SAM" id="MobiDB-lite"/>
    </source>
</evidence>
<sequence>MTLHLRSRAPAGVAPTLVIAVLAVLAAPAPAPAAEPPPCPLVIGHGGYPKSAGAKAKDVIRQPNVLRAVDDQASWGADGVEADVQLTRQGTKAVMWHNRTTNGLTGPRQEIREIGWADGPGNLRDRRVARGPYAGERVPTLREWLDHVRARGLIALLEIKKSAEPVLADPEYGAAAWREIIDPVVERQDEQPILVYSRDEWIEAQLADRLPEHLRGSAAKWTDGVKWDEPPPPWQLNVPRWQAVFDQAPTSVMTSHTADYRAWLDGRCRRESFADRQPSYETSPRRSEGPVRAFRRIPYGRKSGDGRGRGRHDGTSPPFLMSHVLRSCSHAWPPP</sequence>
<dbReference type="Gene3D" id="3.20.20.190">
    <property type="entry name" value="Phosphatidylinositol (PI) phosphodiesterase"/>
    <property type="match status" value="1"/>
</dbReference>
<evidence type="ECO:0000259" key="3">
    <source>
        <dbReference type="Pfam" id="PF03009"/>
    </source>
</evidence>
<keyword evidence="2" id="KW-0732">Signal</keyword>
<proteinExistence type="predicted"/>
<comment type="caution">
    <text evidence="4">The sequence shown here is derived from an EMBL/GenBank/DDBJ whole genome shotgun (WGS) entry which is preliminary data.</text>
</comment>
<feature type="region of interest" description="Disordered" evidence="1">
    <location>
        <begin position="274"/>
        <end position="321"/>
    </location>
</feature>
<feature type="compositionally biased region" description="Basic and acidic residues" evidence="1">
    <location>
        <begin position="302"/>
        <end position="314"/>
    </location>
</feature>
<evidence type="ECO:0000313" key="4">
    <source>
        <dbReference type="EMBL" id="GIH65189.1"/>
    </source>
</evidence>
<dbReference type="RefSeq" id="WP_204051287.1">
    <property type="nucleotide sequence ID" value="NZ_BOOF01000037.1"/>
</dbReference>
<dbReference type="InterPro" id="IPR030395">
    <property type="entry name" value="GP_PDE_dom"/>
</dbReference>
<organism evidence="4 5">
    <name type="scientific">Microbispora siamensis</name>
    <dbReference type="NCBI Taxonomy" id="564413"/>
    <lineage>
        <taxon>Bacteria</taxon>
        <taxon>Bacillati</taxon>
        <taxon>Actinomycetota</taxon>
        <taxon>Actinomycetes</taxon>
        <taxon>Streptosporangiales</taxon>
        <taxon>Streptosporangiaceae</taxon>
        <taxon>Microbispora</taxon>
    </lineage>
</organism>
<dbReference type="Proteomes" id="UP000660454">
    <property type="component" value="Unassembled WGS sequence"/>
</dbReference>
<dbReference type="EMBL" id="BOOF01000037">
    <property type="protein sequence ID" value="GIH65189.1"/>
    <property type="molecule type" value="Genomic_DNA"/>
</dbReference>
<protein>
    <recommendedName>
        <fullName evidence="3">GP-PDE domain-containing protein</fullName>
    </recommendedName>
</protein>
<keyword evidence="5" id="KW-1185">Reference proteome</keyword>
<accession>A0ABQ4GV35</accession>
<dbReference type="SUPFAM" id="SSF51695">
    <property type="entry name" value="PLC-like phosphodiesterases"/>
    <property type="match status" value="1"/>
</dbReference>
<feature type="signal peptide" evidence="2">
    <location>
        <begin position="1"/>
        <end position="33"/>
    </location>
</feature>
<evidence type="ECO:0000256" key="2">
    <source>
        <dbReference type="SAM" id="SignalP"/>
    </source>
</evidence>
<reference evidence="4 5" key="1">
    <citation type="submission" date="2021-01" db="EMBL/GenBank/DDBJ databases">
        <title>Whole genome shotgun sequence of Microbispora siamensis NBRC 104113.</title>
        <authorList>
            <person name="Komaki H."/>
            <person name="Tamura T."/>
        </authorList>
    </citation>
    <scope>NUCLEOTIDE SEQUENCE [LARGE SCALE GENOMIC DNA]</scope>
    <source>
        <strain evidence="4 5">NBRC 104113</strain>
    </source>
</reference>
<gene>
    <name evidence="4" type="ORF">Msi02_60060</name>
</gene>
<feature type="domain" description="GP-PDE" evidence="3">
    <location>
        <begin position="64"/>
        <end position="164"/>
    </location>
</feature>